<comment type="caution">
    <text evidence="1">The sequence shown here is derived from an EMBL/GenBank/DDBJ whole genome shotgun (WGS) entry which is preliminary data.</text>
</comment>
<sequence>MTLGVLNASSVAMRRNSTELSLVIGSSLPSAPILPPHHFDMLGAVDGFGKDARRLIKMRAASFNR</sequence>
<name>A0A0I9T8G6_9MYCO</name>
<gene>
    <name evidence="1" type="ORF">ABH38_19685</name>
</gene>
<keyword evidence="2" id="KW-1185">Reference proteome</keyword>
<evidence type="ECO:0000313" key="2">
    <source>
        <dbReference type="Proteomes" id="UP000036334"/>
    </source>
</evidence>
<dbReference type="EMBL" id="LDPR01000032">
    <property type="protein sequence ID" value="KLO34163.1"/>
    <property type="molecule type" value="Genomic_DNA"/>
</dbReference>
<proteinExistence type="predicted"/>
<organism evidence="1 2">
    <name type="scientific">Mycobacterium haemophilum</name>
    <dbReference type="NCBI Taxonomy" id="29311"/>
    <lineage>
        <taxon>Bacteria</taxon>
        <taxon>Bacillati</taxon>
        <taxon>Actinomycetota</taxon>
        <taxon>Actinomycetes</taxon>
        <taxon>Mycobacteriales</taxon>
        <taxon>Mycobacteriaceae</taxon>
        <taxon>Mycobacterium</taxon>
    </lineage>
</organism>
<dbReference type="AlphaFoldDB" id="A0A0I9T8G6"/>
<dbReference type="Proteomes" id="UP000036334">
    <property type="component" value="Unassembled WGS sequence"/>
</dbReference>
<accession>A0A0I9T8G6</accession>
<evidence type="ECO:0000313" key="1">
    <source>
        <dbReference type="EMBL" id="KLO34163.1"/>
    </source>
</evidence>
<reference evidence="1 2" key="1">
    <citation type="submission" date="2015-05" db="EMBL/GenBank/DDBJ databases">
        <title>Genome sequence of Mycobacterium haemophilum.</title>
        <authorList>
            <person name="Greninger A.L."/>
            <person name="Cunningham G."/>
            <person name="Miller S."/>
        </authorList>
    </citation>
    <scope>NUCLEOTIDE SEQUENCE [LARGE SCALE GENOMIC DNA]</scope>
    <source>
        <strain evidence="2">UC1</strain>
    </source>
</reference>
<protein>
    <submittedName>
        <fullName evidence="1">Uncharacterized protein</fullName>
    </submittedName>
</protein>